<dbReference type="OrthoDB" id="5401944at2759"/>
<protein>
    <submittedName>
        <fullName evidence="1">Uncharacterized protein</fullName>
    </submittedName>
</protein>
<proteinExistence type="predicted"/>
<accession>A0A9P8MQM3</accession>
<name>A0A9P8MQM3_9HYPO</name>
<dbReference type="RefSeq" id="XP_044717013.1">
    <property type="nucleotide sequence ID" value="XM_044867753.1"/>
</dbReference>
<organism evidence="1 2">
    <name type="scientific">Hirsutella rhossiliensis</name>
    <dbReference type="NCBI Taxonomy" id="111463"/>
    <lineage>
        <taxon>Eukaryota</taxon>
        <taxon>Fungi</taxon>
        <taxon>Dikarya</taxon>
        <taxon>Ascomycota</taxon>
        <taxon>Pezizomycotina</taxon>
        <taxon>Sordariomycetes</taxon>
        <taxon>Hypocreomycetidae</taxon>
        <taxon>Hypocreales</taxon>
        <taxon>Ophiocordycipitaceae</taxon>
        <taxon>Hirsutella</taxon>
    </lineage>
</organism>
<dbReference type="EMBL" id="JAIZPD010000012">
    <property type="protein sequence ID" value="KAH0959500.1"/>
    <property type="molecule type" value="Genomic_DNA"/>
</dbReference>
<gene>
    <name evidence="1" type="ORF">HRG_09282</name>
</gene>
<dbReference type="AlphaFoldDB" id="A0A9P8MQM3"/>
<dbReference type="GeneID" id="68358411"/>
<evidence type="ECO:0000313" key="1">
    <source>
        <dbReference type="EMBL" id="KAH0959500.1"/>
    </source>
</evidence>
<keyword evidence="2" id="KW-1185">Reference proteome</keyword>
<reference evidence="1" key="1">
    <citation type="submission" date="2021-09" db="EMBL/GenBank/DDBJ databases">
        <title>A high-quality genome of the endoparasitic fungus Hirsutella rhossiliensis with a comparison of Hirsutella genomes reveals transposable elements contributing to genome size variation.</title>
        <authorList>
            <person name="Lin R."/>
            <person name="Jiao Y."/>
            <person name="Sun X."/>
            <person name="Ling J."/>
            <person name="Xie B."/>
            <person name="Cheng X."/>
        </authorList>
    </citation>
    <scope>NUCLEOTIDE SEQUENCE</scope>
    <source>
        <strain evidence="1">HR02</strain>
    </source>
</reference>
<sequence>MAQRVEYRPRGTSCPAADITKLQYRMVEQGYAGKFPLQPEGLPANIGSDGATVCVVFFVPTKQGNALVGHVDNACVVRASSGEKYNALVRDAKQRISGFLGGDTVDPTSTWYVTDNDDKHFGKAVREAIIEATGVSTATMESKKRNGFMVPVEGGIPKKAVWADGNGVKDHDPVPVTCATKWTNEMAV</sequence>
<evidence type="ECO:0000313" key="2">
    <source>
        <dbReference type="Proteomes" id="UP000824596"/>
    </source>
</evidence>
<comment type="caution">
    <text evidence="1">The sequence shown here is derived from an EMBL/GenBank/DDBJ whole genome shotgun (WGS) entry which is preliminary data.</text>
</comment>
<dbReference type="Proteomes" id="UP000824596">
    <property type="component" value="Unassembled WGS sequence"/>
</dbReference>